<dbReference type="Proteomes" id="UP000716291">
    <property type="component" value="Unassembled WGS sequence"/>
</dbReference>
<name>A0A9P6WY49_RHIOR</name>
<reference evidence="1" key="1">
    <citation type="journal article" date="2020" name="Microb. Genom.">
        <title>Genetic diversity of clinical and environmental Mucorales isolates obtained from an investigation of mucormycosis cases among solid organ transplant recipients.</title>
        <authorList>
            <person name="Nguyen M.H."/>
            <person name="Kaul D."/>
            <person name="Muto C."/>
            <person name="Cheng S.J."/>
            <person name="Richter R.A."/>
            <person name="Bruno V.M."/>
            <person name="Liu G."/>
            <person name="Beyhan S."/>
            <person name="Sundermann A.J."/>
            <person name="Mounaud S."/>
            <person name="Pasculle A.W."/>
            <person name="Nierman W.C."/>
            <person name="Driscoll E."/>
            <person name="Cumbie R."/>
            <person name="Clancy C.J."/>
            <person name="Dupont C.L."/>
        </authorList>
    </citation>
    <scope>NUCLEOTIDE SEQUENCE</scope>
    <source>
        <strain evidence="1">GL11</strain>
    </source>
</reference>
<dbReference type="GO" id="GO:0008270">
    <property type="term" value="F:zinc ion binding"/>
    <property type="evidence" value="ECO:0007669"/>
    <property type="project" value="InterPro"/>
</dbReference>
<protein>
    <recommendedName>
        <fullName evidence="3">CCHC-type domain-containing protein</fullName>
    </recommendedName>
</protein>
<dbReference type="EMBL" id="JAANQT010003489">
    <property type="protein sequence ID" value="KAG1301015.1"/>
    <property type="molecule type" value="Genomic_DNA"/>
</dbReference>
<comment type="caution">
    <text evidence="1">The sequence shown here is derived from an EMBL/GenBank/DDBJ whole genome shotgun (WGS) entry which is preliminary data.</text>
</comment>
<accession>A0A9P6WY49</accession>
<dbReference type="SUPFAM" id="SSF57756">
    <property type="entry name" value="Retrovirus zinc finger-like domains"/>
    <property type="match status" value="1"/>
</dbReference>
<sequence>MPNNSLSQQQRTFEIEERTQELLKPVLKSKFISYRQTLTFPEDQRKQLNRLQSTYIEREAEKLAKEFISHNNKQLINKEDNMDSNNLNMQDLAQLIASAVATAINNKPENNRNNVRIPIPSTYSGERSAAIINLWIQEVERYLNFYNVQPNQWIPYAVTLLKGRSQKWWNHLIQKQEEPQTWEQFKQALEEPQSLEESIRYAISYDSAQQSGTIIPQRKFEENPNDPMDLSALVHQINAMIRTSGNNSCYDQQDRRYTKFNRRNNIICHWCSKPGHVVAECRTRLREIRDFEQSKLKQNKHKVLPRNAHEDPLLHSLVLKHQLHICNEVFGYPKQPAPRTEFVEDTCIYSTTVNCLTKP</sequence>
<organism evidence="1 2">
    <name type="scientific">Rhizopus oryzae</name>
    <name type="common">Mucormycosis agent</name>
    <name type="synonym">Rhizopus arrhizus var. delemar</name>
    <dbReference type="NCBI Taxonomy" id="64495"/>
    <lineage>
        <taxon>Eukaryota</taxon>
        <taxon>Fungi</taxon>
        <taxon>Fungi incertae sedis</taxon>
        <taxon>Mucoromycota</taxon>
        <taxon>Mucoromycotina</taxon>
        <taxon>Mucoromycetes</taxon>
        <taxon>Mucorales</taxon>
        <taxon>Mucorineae</taxon>
        <taxon>Rhizopodaceae</taxon>
        <taxon>Rhizopus</taxon>
    </lineage>
</organism>
<dbReference type="GO" id="GO:0003676">
    <property type="term" value="F:nucleic acid binding"/>
    <property type="evidence" value="ECO:0007669"/>
    <property type="project" value="InterPro"/>
</dbReference>
<dbReference type="InterPro" id="IPR036875">
    <property type="entry name" value="Znf_CCHC_sf"/>
</dbReference>
<proteinExistence type="predicted"/>
<evidence type="ECO:0000313" key="1">
    <source>
        <dbReference type="EMBL" id="KAG1301015.1"/>
    </source>
</evidence>
<evidence type="ECO:0008006" key="3">
    <source>
        <dbReference type="Google" id="ProtNLM"/>
    </source>
</evidence>
<gene>
    <name evidence="1" type="ORF">G6F64_012179</name>
</gene>
<dbReference type="AlphaFoldDB" id="A0A9P6WY49"/>
<keyword evidence="2" id="KW-1185">Reference proteome</keyword>
<evidence type="ECO:0000313" key="2">
    <source>
        <dbReference type="Proteomes" id="UP000716291"/>
    </source>
</evidence>